<dbReference type="GO" id="GO:0005509">
    <property type="term" value="F:calcium ion binding"/>
    <property type="evidence" value="ECO:0007669"/>
    <property type="project" value="UniProtKB-UniRule"/>
</dbReference>
<dbReference type="AlphaFoldDB" id="A0A5B7FF84"/>
<keyword evidence="2" id="KW-0472">Membrane</keyword>
<keyword evidence="6" id="KW-1185">Reference proteome</keyword>
<dbReference type="InterPro" id="IPR020894">
    <property type="entry name" value="Cadherin_CS"/>
</dbReference>
<sequence length="227" mass="25376">MWLREGTVRIHNSPLLCSAAGQLSARRDIKETICARFVGLLTRAIFYSHGHLCHLVFPVRRDLVMRGCNEEGLFHLDPSSGSLSLLRPLDYEIQQQVGGGYQLDLPACLAPLWLSIRVKLNTPSCCHRTPVGYNCSAFRPAIHAEGGVVKIHCHTSCFPCIQYELVVEALAGEARGEARVVVNVDDQNDHAPVFLRALHETQITEEDNRHLPKVILKVRTRLGLTRL</sequence>
<evidence type="ECO:0000313" key="6">
    <source>
        <dbReference type="Proteomes" id="UP000324222"/>
    </source>
</evidence>
<gene>
    <name evidence="5" type="primary">CadN2_7</name>
    <name evidence="5" type="ORF">E2C01_037405</name>
</gene>
<evidence type="ECO:0000256" key="1">
    <source>
        <dbReference type="ARBA" id="ARBA00004370"/>
    </source>
</evidence>
<comment type="caution">
    <text evidence="5">The sequence shown here is derived from an EMBL/GenBank/DDBJ whole genome shotgun (WGS) entry which is preliminary data.</text>
</comment>
<dbReference type="Proteomes" id="UP000324222">
    <property type="component" value="Unassembled WGS sequence"/>
</dbReference>
<dbReference type="Gene3D" id="2.60.40.60">
    <property type="entry name" value="Cadherins"/>
    <property type="match status" value="1"/>
</dbReference>
<accession>A0A5B7FF84</accession>
<dbReference type="PROSITE" id="PS00232">
    <property type="entry name" value="CADHERIN_1"/>
    <property type="match status" value="1"/>
</dbReference>
<keyword evidence="3" id="KW-0106">Calcium</keyword>
<evidence type="ECO:0000313" key="5">
    <source>
        <dbReference type="EMBL" id="MPC43753.1"/>
    </source>
</evidence>
<dbReference type="EMBL" id="VSRR010005975">
    <property type="protein sequence ID" value="MPC43753.1"/>
    <property type="molecule type" value="Genomic_DNA"/>
</dbReference>
<evidence type="ECO:0000256" key="3">
    <source>
        <dbReference type="PROSITE-ProRule" id="PRU00043"/>
    </source>
</evidence>
<dbReference type="InterPro" id="IPR002126">
    <property type="entry name" value="Cadherin-like_dom"/>
</dbReference>
<organism evidence="5 6">
    <name type="scientific">Portunus trituberculatus</name>
    <name type="common">Swimming crab</name>
    <name type="synonym">Neptunus trituberculatus</name>
    <dbReference type="NCBI Taxonomy" id="210409"/>
    <lineage>
        <taxon>Eukaryota</taxon>
        <taxon>Metazoa</taxon>
        <taxon>Ecdysozoa</taxon>
        <taxon>Arthropoda</taxon>
        <taxon>Crustacea</taxon>
        <taxon>Multicrustacea</taxon>
        <taxon>Malacostraca</taxon>
        <taxon>Eumalacostraca</taxon>
        <taxon>Eucarida</taxon>
        <taxon>Decapoda</taxon>
        <taxon>Pleocyemata</taxon>
        <taxon>Brachyura</taxon>
        <taxon>Eubrachyura</taxon>
        <taxon>Portunoidea</taxon>
        <taxon>Portunidae</taxon>
        <taxon>Portuninae</taxon>
        <taxon>Portunus</taxon>
    </lineage>
</organism>
<reference evidence="5 6" key="1">
    <citation type="submission" date="2019-05" db="EMBL/GenBank/DDBJ databases">
        <title>Another draft genome of Portunus trituberculatus and its Hox gene families provides insights of decapod evolution.</title>
        <authorList>
            <person name="Jeong J.-H."/>
            <person name="Song I."/>
            <person name="Kim S."/>
            <person name="Choi T."/>
            <person name="Kim D."/>
            <person name="Ryu S."/>
            <person name="Kim W."/>
        </authorList>
    </citation>
    <scope>NUCLEOTIDE SEQUENCE [LARGE SCALE GENOMIC DNA]</scope>
    <source>
        <tissue evidence="5">Muscle</tissue>
    </source>
</reference>
<proteinExistence type="predicted"/>
<dbReference type="GO" id="GO:0005886">
    <property type="term" value="C:plasma membrane"/>
    <property type="evidence" value="ECO:0007669"/>
    <property type="project" value="InterPro"/>
</dbReference>
<comment type="subcellular location">
    <subcellularLocation>
        <location evidence="1">Membrane</location>
    </subcellularLocation>
</comment>
<name>A0A5B7FF84_PORTR</name>
<feature type="domain" description="Cadherin" evidence="4">
    <location>
        <begin position="70"/>
        <end position="194"/>
    </location>
</feature>
<dbReference type="OrthoDB" id="6252479at2759"/>
<dbReference type="GO" id="GO:0007156">
    <property type="term" value="P:homophilic cell adhesion via plasma membrane adhesion molecules"/>
    <property type="evidence" value="ECO:0007669"/>
    <property type="project" value="InterPro"/>
</dbReference>
<evidence type="ECO:0000256" key="2">
    <source>
        <dbReference type="ARBA" id="ARBA00023136"/>
    </source>
</evidence>
<dbReference type="PRINTS" id="PR00205">
    <property type="entry name" value="CADHERIN"/>
</dbReference>
<dbReference type="CDD" id="cd11304">
    <property type="entry name" value="Cadherin_repeat"/>
    <property type="match status" value="1"/>
</dbReference>
<protein>
    <submittedName>
        <fullName evidence="5">Putative neural-cadherin 2</fullName>
    </submittedName>
</protein>
<evidence type="ECO:0000259" key="4">
    <source>
        <dbReference type="PROSITE" id="PS50268"/>
    </source>
</evidence>
<dbReference type="PROSITE" id="PS50268">
    <property type="entry name" value="CADHERIN_2"/>
    <property type="match status" value="1"/>
</dbReference>